<gene>
    <name evidence="1" type="ORF">HA50_05095</name>
</gene>
<name>A0A1X1ESC4_PANCY</name>
<accession>A0A1X1ESC4</accession>
<organism evidence="1 2">
    <name type="scientific">Pantoea cypripedii</name>
    <name type="common">Pectobacterium cypripedii</name>
    <name type="synonym">Erwinia cypripedii</name>
    <dbReference type="NCBI Taxonomy" id="55209"/>
    <lineage>
        <taxon>Bacteria</taxon>
        <taxon>Pseudomonadati</taxon>
        <taxon>Pseudomonadota</taxon>
        <taxon>Gammaproteobacteria</taxon>
        <taxon>Enterobacterales</taxon>
        <taxon>Erwiniaceae</taxon>
        <taxon>Pantoea</taxon>
    </lineage>
</organism>
<dbReference type="EMBL" id="MLJI01000001">
    <property type="protein sequence ID" value="ORM92764.1"/>
    <property type="molecule type" value="Genomic_DNA"/>
</dbReference>
<dbReference type="Proteomes" id="UP000193749">
    <property type="component" value="Unassembled WGS sequence"/>
</dbReference>
<keyword evidence="2" id="KW-1185">Reference proteome</keyword>
<sequence length="79" mass="9196">MAGISRLTENHLALWKAIRLRTAYGEPCTRTLLRDDMRKMGFDVSKKFNRWLEKLKKEGLIICDGEHVRPLCHDLKVGD</sequence>
<evidence type="ECO:0000313" key="1">
    <source>
        <dbReference type="EMBL" id="ORM92764.1"/>
    </source>
</evidence>
<dbReference type="AlphaFoldDB" id="A0A1X1ESC4"/>
<comment type="caution">
    <text evidence="1">The sequence shown here is derived from an EMBL/GenBank/DDBJ whole genome shotgun (WGS) entry which is preliminary data.</text>
</comment>
<evidence type="ECO:0000313" key="2">
    <source>
        <dbReference type="Proteomes" id="UP000193749"/>
    </source>
</evidence>
<protein>
    <submittedName>
        <fullName evidence="1">Uncharacterized protein</fullName>
    </submittedName>
</protein>
<proteinExistence type="predicted"/>
<reference evidence="1 2" key="1">
    <citation type="journal article" date="2017" name="Antonie Van Leeuwenhoek">
        <title>Phylogenomic resolution of the bacterial genus Pantoea and its relationship with Erwinia and Tatumella.</title>
        <authorList>
            <person name="Palmer M."/>
            <person name="Steenkamp E.T."/>
            <person name="Coetzee M.P."/>
            <person name="Chan W.Y."/>
            <person name="van Zyl E."/>
            <person name="De Maayer P."/>
            <person name="Coutinho T.A."/>
            <person name="Blom J."/>
            <person name="Smits T.H."/>
            <person name="Duffy B."/>
            <person name="Venter S.N."/>
        </authorList>
    </citation>
    <scope>NUCLEOTIDE SEQUENCE [LARGE SCALE GENOMIC DNA]</scope>
    <source>
        <strain evidence="1 2">LMG 2657</strain>
    </source>
</reference>